<dbReference type="InterPro" id="IPR006054">
    <property type="entry name" value="DnaQ"/>
</dbReference>
<dbReference type="GO" id="GO:0005829">
    <property type="term" value="C:cytosol"/>
    <property type="evidence" value="ECO:0007669"/>
    <property type="project" value="TreeGrafter"/>
</dbReference>
<dbReference type="InterPro" id="IPR012337">
    <property type="entry name" value="RNaseH-like_sf"/>
</dbReference>
<evidence type="ECO:0000256" key="9">
    <source>
        <dbReference type="ARBA" id="ARBA00022801"/>
    </source>
</evidence>
<evidence type="ECO:0000259" key="19">
    <source>
        <dbReference type="SMART" id="SM00479"/>
    </source>
</evidence>
<keyword evidence="10 18" id="KW-0269">Exonuclease</keyword>
<evidence type="ECO:0000256" key="7">
    <source>
        <dbReference type="ARBA" id="ARBA00022722"/>
    </source>
</evidence>
<dbReference type="Pfam" id="PF00929">
    <property type="entry name" value="RNase_T"/>
    <property type="match status" value="1"/>
</dbReference>
<evidence type="ECO:0000256" key="15">
    <source>
        <dbReference type="PIRSR" id="PIRSR606309-1"/>
    </source>
</evidence>
<reference evidence="20" key="2">
    <citation type="submission" date="2024-09" db="EMBL/GenBank/DDBJ databases">
        <authorList>
            <person name="Veyrier F.J."/>
        </authorList>
    </citation>
    <scope>NUCLEOTIDE SEQUENCE</scope>
    <source>
        <strain evidence="20">17694</strain>
    </source>
</reference>
<evidence type="ECO:0000256" key="6">
    <source>
        <dbReference type="ARBA" id="ARBA00022705"/>
    </source>
</evidence>
<dbReference type="GO" id="GO:0046872">
    <property type="term" value="F:metal ion binding"/>
    <property type="evidence" value="ECO:0007669"/>
    <property type="project" value="UniProtKB-KW"/>
</dbReference>
<keyword evidence="21" id="KW-1185">Reference proteome</keyword>
<comment type="subunit">
    <text evidence="18">DNA polymerase III contains a core (composed of alpha, epsilon and theta chains) that associates with a tau subunit. This core dimerizes to form the POLIII' complex. PolIII' associates with the gamma complex (composed of gamma, delta, delta', psi and chi chains) and with the beta chain to form the complete DNA polymerase III complex.</text>
</comment>
<protein>
    <recommendedName>
        <fullName evidence="3 18">DNA polymerase III subunit epsilon</fullName>
        <ecNumber evidence="2 18">2.7.7.7</ecNumber>
    </recommendedName>
</protein>
<dbReference type="PANTHER" id="PTHR30231">
    <property type="entry name" value="DNA POLYMERASE III SUBUNIT EPSILON"/>
    <property type="match status" value="1"/>
</dbReference>
<dbReference type="InterPro" id="IPR036397">
    <property type="entry name" value="RNaseH_sf"/>
</dbReference>
<keyword evidence="4 18" id="KW-0808">Transferase</keyword>
<evidence type="ECO:0000256" key="1">
    <source>
        <dbReference type="ARBA" id="ARBA00001936"/>
    </source>
</evidence>
<feature type="binding site" evidence="17">
    <location>
        <position position="163"/>
    </location>
    <ligand>
        <name>a divalent metal cation</name>
        <dbReference type="ChEBI" id="CHEBI:60240"/>
        <label>1</label>
        <note>catalytic</note>
    </ligand>
</feature>
<feature type="binding site" evidence="16">
    <location>
        <position position="59"/>
    </location>
    <ligand>
        <name>substrate</name>
    </ligand>
</feature>
<evidence type="ECO:0000256" key="13">
    <source>
        <dbReference type="ARBA" id="ARBA00023211"/>
    </source>
</evidence>
<evidence type="ECO:0000256" key="8">
    <source>
        <dbReference type="ARBA" id="ARBA00022723"/>
    </source>
</evidence>
<evidence type="ECO:0000256" key="2">
    <source>
        <dbReference type="ARBA" id="ARBA00012417"/>
    </source>
</evidence>
<feature type="binding site" evidence="17">
    <location>
        <position position="11"/>
    </location>
    <ligand>
        <name>a divalent metal cation</name>
        <dbReference type="ChEBI" id="CHEBI:60240"/>
        <label>1</label>
        <note>catalytic</note>
    </ligand>
</feature>
<dbReference type="GO" id="GO:0003887">
    <property type="term" value="F:DNA-directed DNA polymerase activity"/>
    <property type="evidence" value="ECO:0007669"/>
    <property type="project" value="UniProtKB-KW"/>
</dbReference>
<evidence type="ECO:0000313" key="20">
    <source>
        <dbReference type="EMBL" id="UOP04414.1"/>
    </source>
</evidence>
<keyword evidence="7 18" id="KW-0540">Nuclease</keyword>
<evidence type="ECO:0000256" key="10">
    <source>
        <dbReference type="ARBA" id="ARBA00022839"/>
    </source>
</evidence>
<keyword evidence="11 17" id="KW-0460">Magnesium</keyword>
<dbReference type="SUPFAM" id="SSF53098">
    <property type="entry name" value="Ribonuclease H-like"/>
    <property type="match status" value="1"/>
</dbReference>
<dbReference type="InterPro" id="IPR006309">
    <property type="entry name" value="DnaQ_proteo"/>
</dbReference>
<feature type="binding site" evidence="16">
    <location>
        <position position="11"/>
    </location>
    <ligand>
        <name>substrate</name>
    </ligand>
</feature>
<dbReference type="FunFam" id="3.30.420.10:FF:000012">
    <property type="entry name" value="DNA polymerase III subunit epsilon"/>
    <property type="match status" value="1"/>
</dbReference>
<keyword evidence="5 18" id="KW-0548">Nucleotidyltransferase</keyword>
<dbReference type="Gene3D" id="3.30.420.10">
    <property type="entry name" value="Ribonuclease H-like superfamily/Ribonuclease H"/>
    <property type="match status" value="1"/>
</dbReference>
<evidence type="ECO:0000256" key="5">
    <source>
        <dbReference type="ARBA" id="ARBA00022695"/>
    </source>
</evidence>
<dbReference type="KEGG" id="ckh:LVJ77_08910"/>
<dbReference type="AlphaFoldDB" id="A0A8T9MTJ1"/>
<proteinExistence type="predicted"/>
<feature type="domain" description="Exonuclease" evidence="19">
    <location>
        <begin position="6"/>
        <end position="180"/>
    </location>
</feature>
<dbReference type="EMBL" id="CP091521">
    <property type="protein sequence ID" value="UOP04414.1"/>
    <property type="molecule type" value="Genomic_DNA"/>
</dbReference>
<dbReference type="InterPro" id="IPR013520">
    <property type="entry name" value="Ribonucl_H"/>
</dbReference>
<keyword evidence="9 18" id="KW-0378">Hydrolase</keyword>
<sequence length="240" mass="26234">MEAHKRQIILDTETTGLNADAPVLPDRLIEFAGLEMVNRQFTGNSLHLYVHPQRDIPAEASAVHGITLEQLEGKPVFAEVAQEIWDFLAGAELVIHNAKFDMGFLNAEFARVGKPKLESVCTVVDTLAMAREKYPGQKASLDALCNRLGVDRSRRVLHGALIDCELLGGVYLAMTRGQFSLVDADDAPVARQDEPAGQGHAAPLSRPARLRVRRADADEHAAHEAYLDGLGENCLYRSGT</sequence>
<dbReference type="EC" id="2.7.7.7" evidence="2 18"/>
<dbReference type="RefSeq" id="WP_034335018.1">
    <property type="nucleotide sequence ID" value="NZ_CP091521.1"/>
</dbReference>
<dbReference type="NCBIfam" id="NF004316">
    <property type="entry name" value="PRK05711.1"/>
    <property type="match status" value="1"/>
</dbReference>
<dbReference type="SMART" id="SM00479">
    <property type="entry name" value="EXOIII"/>
    <property type="match status" value="1"/>
</dbReference>
<keyword evidence="13 17" id="KW-0464">Manganese</keyword>
<dbReference type="GO" id="GO:0008408">
    <property type="term" value="F:3'-5' exonuclease activity"/>
    <property type="evidence" value="ECO:0007669"/>
    <property type="project" value="TreeGrafter"/>
</dbReference>
<evidence type="ECO:0000256" key="18">
    <source>
        <dbReference type="RuleBase" id="RU364087"/>
    </source>
</evidence>
<evidence type="ECO:0000256" key="3">
    <source>
        <dbReference type="ARBA" id="ARBA00020352"/>
    </source>
</evidence>
<dbReference type="Proteomes" id="UP000831534">
    <property type="component" value="Chromosome"/>
</dbReference>
<dbReference type="GO" id="GO:0003677">
    <property type="term" value="F:DNA binding"/>
    <property type="evidence" value="ECO:0007669"/>
    <property type="project" value="InterPro"/>
</dbReference>
<comment type="catalytic activity">
    <reaction evidence="14 18">
        <text>DNA(n) + a 2'-deoxyribonucleoside 5'-triphosphate = DNA(n+1) + diphosphate</text>
        <dbReference type="Rhea" id="RHEA:22508"/>
        <dbReference type="Rhea" id="RHEA-COMP:17339"/>
        <dbReference type="Rhea" id="RHEA-COMP:17340"/>
        <dbReference type="ChEBI" id="CHEBI:33019"/>
        <dbReference type="ChEBI" id="CHEBI:61560"/>
        <dbReference type="ChEBI" id="CHEBI:173112"/>
        <dbReference type="EC" id="2.7.7.7"/>
    </reaction>
</comment>
<comment type="cofactor">
    <cofactor evidence="17">
        <name>Mg(2+)</name>
        <dbReference type="ChEBI" id="CHEBI:18420"/>
    </cofactor>
    <cofactor evidence="17">
        <name>Mn(2+)</name>
        <dbReference type="ChEBI" id="CHEBI:29035"/>
    </cofactor>
    <text evidence="17">Binds 2 divalent metal cations. Magnesium or manganese.</text>
</comment>
<keyword evidence="8 17" id="KW-0479">Metal-binding</keyword>
<dbReference type="GO" id="GO:0045004">
    <property type="term" value="P:DNA replication proofreading"/>
    <property type="evidence" value="ECO:0007669"/>
    <property type="project" value="TreeGrafter"/>
</dbReference>
<comment type="function">
    <text evidence="18">DNA polymerase III is a complex, multichain enzyme responsible for most of the replicative synthesis in bacteria. The epsilon subunit contain the editing function and is a proofreading 3'-5' exonuclease.</text>
</comment>
<dbReference type="PANTHER" id="PTHR30231:SF41">
    <property type="entry name" value="DNA POLYMERASE III SUBUNIT EPSILON"/>
    <property type="match status" value="1"/>
</dbReference>
<feature type="binding site" evidence="17">
    <location>
        <position position="13"/>
    </location>
    <ligand>
        <name>a divalent metal cation</name>
        <dbReference type="ChEBI" id="CHEBI:60240"/>
        <label>1</label>
        <note>catalytic</note>
    </ligand>
</feature>
<comment type="cofactor">
    <cofactor evidence="1 18">
        <name>Mn(2+)</name>
        <dbReference type="ChEBI" id="CHEBI:29035"/>
    </cofactor>
</comment>
<feature type="binding site" evidence="16">
    <location>
        <position position="13"/>
    </location>
    <ligand>
        <name>substrate</name>
    </ligand>
</feature>
<keyword evidence="6 18" id="KW-0235">DNA replication</keyword>
<feature type="active site" description="Proton acceptor" evidence="15">
    <location>
        <position position="158"/>
    </location>
</feature>
<dbReference type="CDD" id="cd06131">
    <property type="entry name" value="DNA_pol_III_epsilon_Ecoli_like"/>
    <property type="match status" value="1"/>
</dbReference>
<name>A0A8T9MTJ1_9NEIS</name>
<dbReference type="NCBIfam" id="TIGR00573">
    <property type="entry name" value="dnaq"/>
    <property type="match status" value="1"/>
</dbReference>
<feature type="binding site" evidence="16">
    <location>
        <position position="64"/>
    </location>
    <ligand>
        <name>substrate</name>
    </ligand>
</feature>
<dbReference type="NCBIfam" id="TIGR01406">
    <property type="entry name" value="dnaQ_proteo"/>
    <property type="match status" value="1"/>
</dbReference>
<evidence type="ECO:0000256" key="4">
    <source>
        <dbReference type="ARBA" id="ARBA00022679"/>
    </source>
</evidence>
<evidence type="ECO:0000256" key="17">
    <source>
        <dbReference type="PIRSR" id="PIRSR606309-3"/>
    </source>
</evidence>
<keyword evidence="12 18" id="KW-0239">DNA-directed DNA polymerase</keyword>
<evidence type="ECO:0000256" key="14">
    <source>
        <dbReference type="ARBA" id="ARBA00049244"/>
    </source>
</evidence>
<gene>
    <name evidence="18 20" type="primary">dnaQ</name>
    <name evidence="20" type="ORF">LVJ77_08910</name>
</gene>
<organism evidence="20 21">
    <name type="scientific">Conchiformibius kuhniae</name>
    <dbReference type="NCBI Taxonomy" id="211502"/>
    <lineage>
        <taxon>Bacteria</taxon>
        <taxon>Pseudomonadati</taxon>
        <taxon>Pseudomonadota</taxon>
        <taxon>Betaproteobacteria</taxon>
        <taxon>Neisseriales</taxon>
        <taxon>Neisseriaceae</taxon>
        <taxon>Conchiformibius</taxon>
    </lineage>
</organism>
<evidence type="ECO:0000313" key="21">
    <source>
        <dbReference type="Proteomes" id="UP000831534"/>
    </source>
</evidence>
<evidence type="ECO:0000256" key="11">
    <source>
        <dbReference type="ARBA" id="ARBA00022842"/>
    </source>
</evidence>
<feature type="binding site" evidence="16">
    <location>
        <position position="163"/>
    </location>
    <ligand>
        <name>substrate</name>
    </ligand>
</feature>
<evidence type="ECO:0000256" key="16">
    <source>
        <dbReference type="PIRSR" id="PIRSR606309-2"/>
    </source>
</evidence>
<accession>A0A8T9MTJ1</accession>
<reference evidence="20" key="1">
    <citation type="journal article" date="2022" name="Res Sq">
        <title>Evolution of multicellular longitudinally dividing oral cavity symbionts (Neisseriaceae).</title>
        <authorList>
            <person name="Nyongesa S."/>
            <person name="Weber P."/>
            <person name="Bernet E."/>
            <person name="Pullido F."/>
            <person name="Nieckarz M."/>
            <person name="Delaby M."/>
            <person name="Nieves C."/>
            <person name="Viehboeck T."/>
            <person name="Krause N."/>
            <person name="Rivera-Millot A."/>
            <person name="Nakamura A."/>
            <person name="Vischer N."/>
            <person name="VanNieuwenhze M."/>
            <person name="Brun Y."/>
            <person name="Cava F."/>
            <person name="Bulgheresi S."/>
            <person name="Veyrier F."/>
        </authorList>
    </citation>
    <scope>NUCLEOTIDE SEQUENCE</scope>
    <source>
        <strain evidence="20">17694</strain>
    </source>
</reference>
<evidence type="ECO:0000256" key="12">
    <source>
        <dbReference type="ARBA" id="ARBA00022932"/>
    </source>
</evidence>